<evidence type="ECO:0000256" key="1">
    <source>
        <dbReference type="ARBA" id="ARBA00004141"/>
    </source>
</evidence>
<gene>
    <name evidence="9" type="ORF">GE061_002965</name>
</gene>
<dbReference type="EMBL" id="WIXP02000011">
    <property type="protein sequence ID" value="KAF6202567.1"/>
    <property type="molecule type" value="Genomic_DNA"/>
</dbReference>
<dbReference type="GO" id="GO:0016020">
    <property type="term" value="C:membrane"/>
    <property type="evidence" value="ECO:0007669"/>
    <property type="project" value="UniProtKB-SubCell"/>
</dbReference>
<name>A0A8S9X0R8_APOLU</name>
<dbReference type="InterPro" id="IPR002859">
    <property type="entry name" value="PKD/REJ-like"/>
</dbReference>
<keyword evidence="4 7" id="KW-1133">Transmembrane helix</keyword>
<dbReference type="PANTHER" id="PTHR10877">
    <property type="entry name" value="POLYCYSTIN FAMILY MEMBER"/>
    <property type="match status" value="1"/>
</dbReference>
<dbReference type="SMART" id="SM00308">
    <property type="entry name" value="LH2"/>
    <property type="match status" value="1"/>
</dbReference>
<dbReference type="Pfam" id="PF01477">
    <property type="entry name" value="PLAT"/>
    <property type="match status" value="1"/>
</dbReference>
<comment type="subcellular location">
    <subcellularLocation>
        <location evidence="1">Membrane</location>
        <topology evidence="1">Multi-pass membrane protein</topology>
    </subcellularLocation>
</comment>
<comment type="similarity">
    <text evidence="2">Belongs to the polycystin family.</text>
</comment>
<reference evidence="9" key="1">
    <citation type="journal article" date="2021" name="Mol. Ecol. Resour.">
        <title>Apolygus lucorum genome provides insights into omnivorousness and mesophyll feeding.</title>
        <authorList>
            <person name="Liu Y."/>
            <person name="Liu H."/>
            <person name="Wang H."/>
            <person name="Huang T."/>
            <person name="Liu B."/>
            <person name="Yang B."/>
            <person name="Yin L."/>
            <person name="Li B."/>
            <person name="Zhang Y."/>
            <person name="Zhang S."/>
            <person name="Jiang F."/>
            <person name="Zhang X."/>
            <person name="Ren Y."/>
            <person name="Wang B."/>
            <person name="Wang S."/>
            <person name="Lu Y."/>
            <person name="Wu K."/>
            <person name="Fan W."/>
            <person name="Wang G."/>
        </authorList>
    </citation>
    <scope>NUCLEOTIDE SEQUENCE</scope>
    <source>
        <strain evidence="9">12Hb</strain>
    </source>
</reference>
<dbReference type="InterPro" id="IPR051223">
    <property type="entry name" value="Polycystin"/>
</dbReference>
<evidence type="ECO:0000256" key="5">
    <source>
        <dbReference type="ARBA" id="ARBA00023136"/>
    </source>
</evidence>
<feature type="transmembrane region" description="Helical" evidence="7">
    <location>
        <begin position="1199"/>
        <end position="1220"/>
    </location>
</feature>
<dbReference type="GO" id="GO:0005262">
    <property type="term" value="F:calcium channel activity"/>
    <property type="evidence" value="ECO:0007669"/>
    <property type="project" value="TreeGrafter"/>
</dbReference>
<dbReference type="Pfam" id="PF20519">
    <property type="entry name" value="Polycystin_dom"/>
    <property type="match status" value="1"/>
</dbReference>
<feature type="transmembrane region" description="Helical" evidence="7">
    <location>
        <begin position="1960"/>
        <end position="1981"/>
    </location>
</feature>
<proteinExistence type="inferred from homology"/>
<feature type="transmembrane region" description="Helical" evidence="7">
    <location>
        <begin position="1548"/>
        <end position="1573"/>
    </location>
</feature>
<dbReference type="InterPro" id="IPR036392">
    <property type="entry name" value="PLAT/LH2_dom_sf"/>
</dbReference>
<dbReference type="PANTHER" id="PTHR10877:SF150">
    <property type="entry name" value="REJ DOMAIN-CONTAINING PROTEIN"/>
    <property type="match status" value="1"/>
</dbReference>
<evidence type="ECO:0000256" key="4">
    <source>
        <dbReference type="ARBA" id="ARBA00022989"/>
    </source>
</evidence>
<feature type="transmembrane region" description="Helical" evidence="7">
    <location>
        <begin position="2049"/>
        <end position="2069"/>
    </location>
</feature>
<keyword evidence="3 7" id="KW-0812">Transmembrane</keyword>
<feature type="transmembrane region" description="Helical" evidence="7">
    <location>
        <begin position="1676"/>
        <end position="1702"/>
    </location>
</feature>
<comment type="caution">
    <text evidence="9">The sequence shown here is derived from an EMBL/GenBank/DDBJ whole genome shotgun (WGS) entry which is preliminary data.</text>
</comment>
<evidence type="ECO:0000256" key="3">
    <source>
        <dbReference type="ARBA" id="ARBA00022692"/>
    </source>
</evidence>
<feature type="transmembrane region" description="Helical" evidence="7">
    <location>
        <begin position="1988"/>
        <end position="2011"/>
    </location>
</feature>
<evidence type="ECO:0000256" key="2">
    <source>
        <dbReference type="ARBA" id="ARBA00007200"/>
    </source>
</evidence>
<evidence type="ECO:0000313" key="9">
    <source>
        <dbReference type="EMBL" id="KAF6202567.1"/>
    </source>
</evidence>
<dbReference type="Gene3D" id="2.60.60.20">
    <property type="entry name" value="PLAT/LH2 domain"/>
    <property type="match status" value="1"/>
</dbReference>
<feature type="transmembrane region" description="Helical" evidence="7">
    <location>
        <begin position="1411"/>
        <end position="1429"/>
    </location>
</feature>
<feature type="transmembrane region" description="Helical" evidence="7">
    <location>
        <begin position="1449"/>
        <end position="1473"/>
    </location>
</feature>
<dbReference type="Proteomes" id="UP000466442">
    <property type="component" value="Unassembled WGS sequence"/>
</dbReference>
<dbReference type="PROSITE" id="PS00022">
    <property type="entry name" value="EGF_1"/>
    <property type="match status" value="1"/>
</dbReference>
<evidence type="ECO:0000313" key="10">
    <source>
        <dbReference type="Proteomes" id="UP000466442"/>
    </source>
</evidence>
<sequence length="2187" mass="250999">MMVWKRTPSFRKLRGLEIQLASARSSVPLSEDTDGTTTPVFCNILGAPLADYRAFVARIFDENVKEDPCYCEKIGSIFYSKDSITEACSRIPDVCKTLSKDEVCQKAGMICDGSQWSTFHCICTEGLQGQLCTIPLSAGNVVKTPILVHYVHAPLFQLQLDSRTPVLPGLHFVTESLGDDFSLVVGFDDGRTIQVKPSAFLRKDYRGECLIDIRLKIHYISEYYCSLIPAGKVYGYGIFLDKMLRINLASPDNLFPTNQSYPLKSAGRFANVNIQARNKGVVTWEWESFRVFVPYQKHFIVGSRYLRIQGCGENRDSAPMKSVDETIKLKASFDLWPWISSDTQIFIVLDHRWYLEDISDPKKLDDAIPTPQLSEKYSLGKEGSTKIIPRGELSGGKYLVVYDFMQKLLNHTTVDNVFVSRKLCYFDLLEDLSLKVYLHTRSRSVPCEQSFNIEVKNYNSRYYDNERLSITWTCEGSTTSECNVQYTKGIQPFSVTLKCGVEYKFTAKVTHPESTEYRIYQVLIKSENPEVVVEIQCIESCGYKVNPDQFLYLLATEKPSISTSWIWDIRQVTRNPNTGEEDVGNDQVASLRQENTEANIFIVPPNKLTSGKEYRITARTPKAYSSYTIFTNEPPKNGQCTFDPPSGVSLETEFRIVCKGWIDNDVPLTYRVLEIPDRTRPEVEPLACSESPVIEELKLRRKDITVMIFDSLNLLTMYNLTLSLTNSAKTINENLVKEYLKNISIKLEGGAMLHALKTIDEVTKMIQDQNLQISEDISLGLLDSLAQIDKSDFEVCDLEKAINVLHRILILKNPEPKHQVDRLVLEASRLLKTYLGVAHTLSKKNELNSHFDKELLSSSITKTACQILLSKDPVLQDDTVPEQDQEEHQYRMIKARDNTLHLMASLGSLLTKYLRYQMKKYVLQRDCFNILTKFGNASQIRDELKIIDLPDEYYKNSSANLAVIDFEENVLWGVPNEVGLIGVIAEVFKKSPDTKGPVDFILKIPNYHARNKSVSGESQALPICSTSEKLDKSFSIHRFTLPDGEGVVVINFPEALVGKVKLFAQQSFKPGYEDVLACPTLNSTEVLVKFSNRNHGTEASFYIASVATNKSSGKIDYDFTYRILRCSIYTGGQFISRGCTFVNLTFHDRQKDPEVHCKCNLSSDDSTSITWFSVDIITPPQHLVLANDIYLFSQVLENYYTAGLVAIVVGALIVTLLWGYRLDRHDERCRKVIVMEDNYPGDNHAYVVAVITGQGIGSGTSSRVAIRVFGDEGYSRVHMLEHSERKTLLSGRDDWFLMTTEKRLGRLTKIQMWHNHVGISPEWYCKKVSVFDLVSHVKYDFIIERWFTFDVRVSLEDARMYEGPAATEMEVSKKWYFLVGGWIFSEMREKHHVASIFRRHPRSFYTRCQRVIISVTFITTTMLVSLMFFRLDEVGPADWPVIPFKLQDVWTGIKSSIISSLITSAVVICFGFHKKYEATSMAKAPKFEVTESEGNDQQQTEEVTTKRGFLAKLRLATYRRIYLKIIKPVQYRPVVFGVKQTEEKKLSLVFLCAGWILASITIAITSFFVVLYGLKFGPKKSLVWGLTFLTGTFSNGIVFAPLRMAIVGLVVALTFKKSFFDMYTMQIQIDYSKLIQKNYMERLKMNYHLRLNWDYKPCKTVVLEKLRSQKFRGREFRYLVTHSVMVTTMYAVVILLATLLGVREGYYHIRQLTEVFAEGKLEGNAHRVWNNISMFKFFSKTPIPALHQVKWYNNKTLKVERSERRADPNSPRFQSQVKGFVKDYTNKLVGVPRLRQLRILDTRYNKKKIARILSRYYQYPGRGHYNRFDVDKNNYLPSWVPYNGYHGFLQQAWAYYTSEMTKTGTTYGYSWIQYSGGGHVIPLSWNLGYSLRRMKFLELSSWVTNRTRCIFLEINVYNNNMKHFSVMRFVIETLPSGIYWNRPQMDVATMHLAGRPKSQAVLLLVTILLVLLVSYSILCIWHSSRDGLLAYLSTWRGLSDLLLISVGLLTVSSQYNRALHFALITDYLDKEPRDKYTSLFSPLKTKGQASDIFCSFCGFLMFNMSCTLFKFKMFEGLHRVFARVYKVGIAAFFILNTYAILIGIHSIMHNTELGNLFVLQFTFKEEIFHTFNQESKVLYILFTPIIYALFKFHIGYLGKNKLNKTVDFHKIKYLYLNLIEIPIHKTQ</sequence>
<protein>
    <recommendedName>
        <fullName evidence="8">PLAT domain-containing protein</fullName>
    </recommendedName>
</protein>
<keyword evidence="5 7" id="KW-0472">Membrane</keyword>
<dbReference type="InterPro" id="IPR001024">
    <property type="entry name" value="PLAT/LH2_dom"/>
</dbReference>
<dbReference type="InterPro" id="IPR046791">
    <property type="entry name" value="Polycystin_dom"/>
</dbReference>
<dbReference type="OrthoDB" id="5322100at2759"/>
<feature type="transmembrane region" description="Helical" evidence="7">
    <location>
        <begin position="2089"/>
        <end position="2108"/>
    </location>
</feature>
<dbReference type="InterPro" id="IPR000742">
    <property type="entry name" value="EGF"/>
</dbReference>
<keyword evidence="10" id="KW-1185">Reference proteome</keyword>
<accession>A0A8S9X0R8</accession>
<feature type="transmembrane region" description="Helical" evidence="7">
    <location>
        <begin position="2137"/>
        <end position="2154"/>
    </location>
</feature>
<feature type="domain" description="PLAT" evidence="8">
    <location>
        <begin position="1244"/>
        <end position="1361"/>
    </location>
</feature>
<organism evidence="9 10">
    <name type="scientific">Apolygus lucorum</name>
    <name type="common">Small green plant bug</name>
    <name type="synonym">Lygocoris lucorum</name>
    <dbReference type="NCBI Taxonomy" id="248454"/>
    <lineage>
        <taxon>Eukaryota</taxon>
        <taxon>Metazoa</taxon>
        <taxon>Ecdysozoa</taxon>
        <taxon>Arthropoda</taxon>
        <taxon>Hexapoda</taxon>
        <taxon>Insecta</taxon>
        <taxon>Pterygota</taxon>
        <taxon>Neoptera</taxon>
        <taxon>Paraneoptera</taxon>
        <taxon>Hemiptera</taxon>
        <taxon>Heteroptera</taxon>
        <taxon>Panheteroptera</taxon>
        <taxon>Cimicomorpha</taxon>
        <taxon>Miridae</taxon>
        <taxon>Mirini</taxon>
        <taxon>Apolygus</taxon>
    </lineage>
</organism>
<evidence type="ECO:0000256" key="7">
    <source>
        <dbReference type="SAM" id="Phobius"/>
    </source>
</evidence>
<dbReference type="PROSITE" id="PS50095">
    <property type="entry name" value="PLAT"/>
    <property type="match status" value="1"/>
</dbReference>
<comment type="caution">
    <text evidence="6">Lacks conserved residue(s) required for the propagation of feature annotation.</text>
</comment>
<evidence type="ECO:0000256" key="6">
    <source>
        <dbReference type="PROSITE-ProRule" id="PRU00152"/>
    </source>
</evidence>
<dbReference type="GO" id="GO:0050982">
    <property type="term" value="P:detection of mechanical stimulus"/>
    <property type="evidence" value="ECO:0007669"/>
    <property type="project" value="TreeGrafter"/>
</dbReference>
<dbReference type="SUPFAM" id="SSF49723">
    <property type="entry name" value="Lipase/lipooxygenase domain (PLAT/LH2 domain)"/>
    <property type="match status" value="1"/>
</dbReference>
<feature type="transmembrane region" description="Helical" evidence="7">
    <location>
        <begin position="1593"/>
        <end position="1615"/>
    </location>
</feature>
<evidence type="ECO:0000259" key="8">
    <source>
        <dbReference type="PROSITE" id="PS50095"/>
    </source>
</evidence>
<dbReference type="Pfam" id="PF02010">
    <property type="entry name" value="REJ"/>
    <property type="match status" value="1"/>
</dbReference>